<dbReference type="InterPro" id="IPR002810">
    <property type="entry name" value="NfeD-like_C"/>
</dbReference>
<evidence type="ECO:0000259" key="6">
    <source>
        <dbReference type="Pfam" id="PF01957"/>
    </source>
</evidence>
<evidence type="ECO:0000256" key="1">
    <source>
        <dbReference type="ARBA" id="ARBA00004141"/>
    </source>
</evidence>
<dbReference type="STRING" id="1549858.MC45_02920"/>
<feature type="transmembrane region" description="Helical" evidence="5">
    <location>
        <begin position="54"/>
        <end position="72"/>
    </location>
</feature>
<dbReference type="PANTHER" id="PTHR33507">
    <property type="entry name" value="INNER MEMBRANE PROTEIN YBBJ"/>
    <property type="match status" value="1"/>
</dbReference>
<evidence type="ECO:0000313" key="7">
    <source>
        <dbReference type="EMBL" id="AIT05525.1"/>
    </source>
</evidence>
<comment type="subcellular location">
    <subcellularLocation>
        <location evidence="1">Membrane</location>
        <topology evidence="1">Multi-pass membrane protein</topology>
    </subcellularLocation>
</comment>
<sequence length="150" mass="15121">MTLDTIGGAGGAWLIAALLLGIAELVIPGVFAVFLAIAAAVVGVAVLVLPGLPVAAQIVAFALWSIVTVLIGKRWYVDFPVPSSDPQLNDRVARLIGTTAVVQVAIGPEGGRVVVGDGSWPARGVVAEAGARVRIVAIRDGIAIVEPAGG</sequence>
<proteinExistence type="predicted"/>
<organism evidence="7 8">
    <name type="scientific">Sphingomonas taxi</name>
    <dbReference type="NCBI Taxonomy" id="1549858"/>
    <lineage>
        <taxon>Bacteria</taxon>
        <taxon>Pseudomonadati</taxon>
        <taxon>Pseudomonadota</taxon>
        <taxon>Alphaproteobacteria</taxon>
        <taxon>Sphingomonadales</taxon>
        <taxon>Sphingomonadaceae</taxon>
        <taxon>Sphingomonas</taxon>
    </lineage>
</organism>
<dbReference type="HOGENOM" id="CLU_116732_4_3_5"/>
<keyword evidence="3 5" id="KW-1133">Transmembrane helix</keyword>
<dbReference type="AlphaFoldDB" id="A0A097EDB8"/>
<dbReference type="InterPro" id="IPR052165">
    <property type="entry name" value="Membrane_assoc_protease"/>
</dbReference>
<dbReference type="Proteomes" id="UP000033200">
    <property type="component" value="Chromosome"/>
</dbReference>
<keyword evidence="4 5" id="KW-0472">Membrane</keyword>
<accession>A0A097EDB8</accession>
<name>A0A097EDB8_9SPHN</name>
<dbReference type="GO" id="GO:0005886">
    <property type="term" value="C:plasma membrane"/>
    <property type="evidence" value="ECO:0007669"/>
    <property type="project" value="TreeGrafter"/>
</dbReference>
<evidence type="ECO:0000256" key="2">
    <source>
        <dbReference type="ARBA" id="ARBA00022692"/>
    </source>
</evidence>
<evidence type="ECO:0000313" key="8">
    <source>
        <dbReference type="Proteomes" id="UP000033200"/>
    </source>
</evidence>
<evidence type="ECO:0000256" key="5">
    <source>
        <dbReference type="SAM" id="Phobius"/>
    </source>
</evidence>
<evidence type="ECO:0000256" key="4">
    <source>
        <dbReference type="ARBA" id="ARBA00023136"/>
    </source>
</evidence>
<dbReference type="InterPro" id="IPR012340">
    <property type="entry name" value="NA-bd_OB-fold"/>
</dbReference>
<dbReference type="RefSeq" id="WP_038659292.1">
    <property type="nucleotide sequence ID" value="NZ_CP009571.1"/>
</dbReference>
<evidence type="ECO:0000256" key="3">
    <source>
        <dbReference type="ARBA" id="ARBA00022989"/>
    </source>
</evidence>
<keyword evidence="8" id="KW-1185">Reference proteome</keyword>
<keyword evidence="2 5" id="KW-0812">Transmembrane</keyword>
<feature type="domain" description="NfeD-like C-terminal" evidence="6">
    <location>
        <begin position="93"/>
        <end position="147"/>
    </location>
</feature>
<reference evidence="7 8" key="1">
    <citation type="submission" date="2014-09" db="EMBL/GenBank/DDBJ databases">
        <title>Using Illumina technology Improving SMRT sequencing Genome Assembly by RASTools.</title>
        <authorList>
            <person name="Zhou Y."/>
            <person name="Ma T."/>
            <person name="Liu T."/>
        </authorList>
    </citation>
    <scope>NUCLEOTIDE SEQUENCE [LARGE SCALE GENOMIC DNA]</scope>
    <source>
        <strain evidence="7 8">ATCC 55669</strain>
    </source>
</reference>
<gene>
    <name evidence="7" type="ORF">MC45_02920</name>
</gene>
<dbReference type="KEGG" id="stax:MC45_02920"/>
<dbReference type="Gene3D" id="2.40.50.140">
    <property type="entry name" value="Nucleic acid-binding proteins"/>
    <property type="match status" value="1"/>
</dbReference>
<dbReference type="eggNOG" id="COG1585">
    <property type="taxonomic scope" value="Bacteria"/>
</dbReference>
<dbReference type="PANTHER" id="PTHR33507:SF3">
    <property type="entry name" value="INNER MEMBRANE PROTEIN YBBJ"/>
    <property type="match status" value="1"/>
</dbReference>
<dbReference type="EMBL" id="CP009571">
    <property type="protein sequence ID" value="AIT05525.1"/>
    <property type="molecule type" value="Genomic_DNA"/>
</dbReference>
<protein>
    <submittedName>
        <fullName evidence="7">Membrane protein</fullName>
    </submittedName>
</protein>
<dbReference type="Pfam" id="PF01957">
    <property type="entry name" value="NfeD"/>
    <property type="match status" value="1"/>
</dbReference>